<sequence>KYIEEDEWSKEVTPYQDVRVKIDQDGYFKIVDVKYQLSYYLGSVIPADPLNVGDKVYVSISYDSNGGIESTYIEYINNERFLVAMI</sequence>
<proteinExistence type="predicted"/>
<feature type="non-terminal residue" evidence="1">
    <location>
        <position position="86"/>
    </location>
</feature>
<accession>A0A8I0H939</accession>
<dbReference type="Proteomes" id="UP000653002">
    <property type="component" value="Unassembled WGS sequence"/>
</dbReference>
<feature type="non-terminal residue" evidence="1">
    <location>
        <position position="1"/>
    </location>
</feature>
<dbReference type="AlphaFoldDB" id="A0A8I0H939"/>
<protein>
    <submittedName>
        <fullName evidence="1">Uncharacterized protein</fullName>
    </submittedName>
</protein>
<organism evidence="1 2">
    <name type="scientific">Xanthomonas citri pv. citri</name>
    <dbReference type="NCBI Taxonomy" id="611301"/>
    <lineage>
        <taxon>Bacteria</taxon>
        <taxon>Pseudomonadati</taxon>
        <taxon>Pseudomonadota</taxon>
        <taxon>Gammaproteobacteria</taxon>
        <taxon>Lysobacterales</taxon>
        <taxon>Lysobacteraceae</taxon>
        <taxon>Xanthomonas</taxon>
    </lineage>
</organism>
<reference evidence="1" key="1">
    <citation type="submission" date="2020-01" db="EMBL/GenBank/DDBJ databases">
        <authorList>
            <person name="Richard D."/>
        </authorList>
    </citation>
    <scope>NUCLEOTIDE SEQUENCE</scope>
    <source>
        <strain evidence="1">JP541</strain>
    </source>
</reference>
<comment type="caution">
    <text evidence="1">The sequence shown here is derived from an EMBL/GenBank/DDBJ whole genome shotgun (WGS) entry which is preliminary data.</text>
</comment>
<gene>
    <name evidence="1" type="ORF">GUH15_31575</name>
</gene>
<name>A0A8I0H939_XANCI</name>
<evidence type="ECO:0000313" key="1">
    <source>
        <dbReference type="EMBL" id="MBD4340503.1"/>
    </source>
</evidence>
<dbReference type="EMBL" id="JAABFR010002682">
    <property type="protein sequence ID" value="MBD4340503.1"/>
    <property type="molecule type" value="Genomic_DNA"/>
</dbReference>
<evidence type="ECO:0000313" key="2">
    <source>
        <dbReference type="Proteomes" id="UP000653002"/>
    </source>
</evidence>